<dbReference type="AlphaFoldDB" id="A0A1H9Z314"/>
<dbReference type="InterPro" id="IPR016039">
    <property type="entry name" value="Thiolase-like"/>
</dbReference>
<dbReference type="Gene3D" id="3.40.47.40">
    <property type="entry name" value="Stage V sporulation protein AD"/>
    <property type="match status" value="1"/>
</dbReference>
<dbReference type="NCBIfam" id="NF009069">
    <property type="entry name" value="PRK12404.1"/>
    <property type="match status" value="1"/>
</dbReference>
<proteinExistence type="predicted"/>
<keyword evidence="2" id="KW-1185">Reference proteome</keyword>
<evidence type="ECO:0000313" key="2">
    <source>
        <dbReference type="Proteomes" id="UP000199568"/>
    </source>
</evidence>
<dbReference type="RefSeq" id="WP_090438823.1">
    <property type="nucleotide sequence ID" value="NZ_FOHU01000001.1"/>
</dbReference>
<dbReference type="Proteomes" id="UP000199568">
    <property type="component" value="Unassembled WGS sequence"/>
</dbReference>
<gene>
    <name evidence="1" type="ORF">SAMN05660297_00528</name>
</gene>
<dbReference type="PIRSF" id="PIRSF011570">
    <property type="entry name" value="SpoVAD"/>
    <property type="match status" value="1"/>
</dbReference>
<dbReference type="EMBL" id="FOHU01000001">
    <property type="protein sequence ID" value="SES75933.1"/>
    <property type="molecule type" value="Genomic_DNA"/>
</dbReference>
<dbReference type="SUPFAM" id="SSF53901">
    <property type="entry name" value="Thiolase-like"/>
    <property type="match status" value="1"/>
</dbReference>
<dbReference type="NCBIfam" id="TIGR02845">
    <property type="entry name" value="spore_V_AD"/>
    <property type="match status" value="1"/>
</dbReference>
<reference evidence="1 2" key="1">
    <citation type="submission" date="2016-10" db="EMBL/GenBank/DDBJ databases">
        <authorList>
            <person name="de Groot N.N."/>
        </authorList>
    </citation>
    <scope>NUCLEOTIDE SEQUENCE [LARGE SCALE GENOMIC DNA]</scope>
    <source>
        <strain evidence="1 2">DSM 18979</strain>
    </source>
</reference>
<organism evidence="1 2">
    <name type="scientific">Natronincola peptidivorans</name>
    <dbReference type="NCBI Taxonomy" id="426128"/>
    <lineage>
        <taxon>Bacteria</taxon>
        <taxon>Bacillati</taxon>
        <taxon>Bacillota</taxon>
        <taxon>Clostridia</taxon>
        <taxon>Peptostreptococcales</taxon>
        <taxon>Natronincolaceae</taxon>
        <taxon>Natronincola</taxon>
    </lineage>
</organism>
<name>A0A1H9Z314_9FIRM</name>
<accession>A0A1H9Z314</accession>
<dbReference type="STRING" id="426128.SAMN05660297_00528"/>
<dbReference type="NCBIfam" id="NF006160">
    <property type="entry name" value="PRK08304.1"/>
    <property type="match status" value="1"/>
</dbReference>
<protein>
    <submittedName>
        <fullName evidence="1">Stage V sporulation protein AD</fullName>
    </submittedName>
</protein>
<sequence length="338" mass="36029">MANNKIGIQTIKLTNPPSIIAANAIVGPKEGKGPLAKNFDIVLEDDLYGEASWEKAESKMAIETVKSAVLKAKVYLEDIDYFVAGDLLNQLMASSFAARELQIPYFGLFGACSTMTEALSLAAMMVDGGYADYVVAATSSHFSAAERQFRFPLELGNQRPLTAQWTVTGAGAAVLTKNSGGPNITHITTGKVIDYGITDAYNMGAAMAPAAVDTIKAHLRDTGFTSESYDLIITGDLGIIGMDIAKEMLVKEGINVKNNFSDCGVEIFNHFEQDTHAGGSGCGCSAVVFCGYLYRLLKEKKIRKLLLVSTGALLSPTSLHQGESIPSIAHAVTIESNL</sequence>
<dbReference type="OrthoDB" id="9770068at2"/>
<evidence type="ECO:0000313" key="1">
    <source>
        <dbReference type="EMBL" id="SES75933.1"/>
    </source>
</evidence>
<dbReference type="Pfam" id="PF07451">
    <property type="entry name" value="SpoVAD"/>
    <property type="match status" value="1"/>
</dbReference>
<dbReference type="InterPro" id="IPR010894">
    <property type="entry name" value="SpoVAD"/>
</dbReference>
<dbReference type="InterPro" id="IPR038369">
    <property type="entry name" value="SpoVAD_sf"/>
</dbReference>
<dbReference type="GO" id="GO:0016746">
    <property type="term" value="F:acyltransferase activity"/>
    <property type="evidence" value="ECO:0007669"/>
    <property type="project" value="InterPro"/>
</dbReference>